<dbReference type="Pfam" id="PF00014">
    <property type="entry name" value="Kunitz_BPTI"/>
    <property type="match status" value="1"/>
</dbReference>
<dbReference type="PROSITE" id="PS00280">
    <property type="entry name" value="BPTI_KUNITZ_1"/>
    <property type="match status" value="1"/>
</dbReference>
<dbReference type="GeneTree" id="ENSGT00960000189958"/>
<evidence type="ECO:0000256" key="4">
    <source>
        <dbReference type="ARBA" id="ARBA00023157"/>
    </source>
</evidence>
<dbReference type="Ensembl" id="ENSPTXT00000019290.1">
    <property type="protein sequence ID" value="ENSPTXP00000018727.1"/>
    <property type="gene ID" value="ENSPTXG00000012913.1"/>
</dbReference>
<dbReference type="Proteomes" id="UP000472273">
    <property type="component" value="Unplaced"/>
</dbReference>
<evidence type="ECO:0000313" key="6">
    <source>
        <dbReference type="Ensembl" id="ENSPTXP00000018727.1"/>
    </source>
</evidence>
<reference evidence="6" key="2">
    <citation type="submission" date="2025-09" db="UniProtKB">
        <authorList>
            <consortium name="Ensembl"/>
        </authorList>
    </citation>
    <scope>IDENTIFICATION</scope>
</reference>
<keyword evidence="2" id="KW-0964">Secreted</keyword>
<dbReference type="GO" id="GO:0005615">
    <property type="term" value="C:extracellular space"/>
    <property type="evidence" value="ECO:0007669"/>
    <property type="project" value="TreeGrafter"/>
</dbReference>
<dbReference type="InterPro" id="IPR050098">
    <property type="entry name" value="TFPI/VKTCI-like"/>
</dbReference>
<evidence type="ECO:0000256" key="2">
    <source>
        <dbReference type="ARBA" id="ARBA00022525"/>
    </source>
</evidence>
<dbReference type="PROSITE" id="PS50279">
    <property type="entry name" value="BPTI_KUNITZ_2"/>
    <property type="match status" value="1"/>
</dbReference>
<dbReference type="InterPro" id="IPR020901">
    <property type="entry name" value="Prtase_inh_Kunz-CS"/>
</dbReference>
<keyword evidence="7" id="KW-1185">Reference proteome</keyword>
<keyword evidence="3" id="KW-0732">Signal</keyword>
<dbReference type="SUPFAM" id="SSF57362">
    <property type="entry name" value="BPTI-like"/>
    <property type="match status" value="1"/>
</dbReference>
<dbReference type="InterPro" id="IPR002223">
    <property type="entry name" value="Kunitz_BPTI"/>
</dbReference>
<dbReference type="PANTHER" id="PTHR10083:SF374">
    <property type="entry name" value="BPTI_KUNITZ INHIBITOR DOMAIN-CONTAINING PROTEIN"/>
    <property type="match status" value="1"/>
</dbReference>
<reference evidence="6" key="1">
    <citation type="submission" date="2025-08" db="UniProtKB">
        <authorList>
            <consortium name="Ensembl"/>
        </authorList>
    </citation>
    <scope>IDENTIFICATION</scope>
</reference>
<comment type="subcellular location">
    <subcellularLocation>
        <location evidence="1">Secreted</location>
    </subcellularLocation>
</comment>
<dbReference type="SMART" id="SM00131">
    <property type="entry name" value="KU"/>
    <property type="match status" value="1"/>
</dbReference>
<name>A0A670Z3U2_PSETE</name>
<evidence type="ECO:0000313" key="7">
    <source>
        <dbReference type="Proteomes" id="UP000472273"/>
    </source>
</evidence>
<dbReference type="GO" id="GO:0004867">
    <property type="term" value="F:serine-type endopeptidase inhibitor activity"/>
    <property type="evidence" value="ECO:0007669"/>
    <property type="project" value="InterPro"/>
</dbReference>
<dbReference type="Gene3D" id="4.10.410.10">
    <property type="entry name" value="Pancreatic trypsin inhibitor Kunitz domain"/>
    <property type="match status" value="1"/>
</dbReference>
<feature type="domain" description="BPTI/Kunitz inhibitor" evidence="5">
    <location>
        <begin position="48"/>
        <end position="83"/>
    </location>
</feature>
<organism evidence="6 7">
    <name type="scientific">Pseudonaja textilis</name>
    <name type="common">Eastern brown snake</name>
    <dbReference type="NCBI Taxonomy" id="8673"/>
    <lineage>
        <taxon>Eukaryota</taxon>
        <taxon>Metazoa</taxon>
        <taxon>Chordata</taxon>
        <taxon>Craniata</taxon>
        <taxon>Vertebrata</taxon>
        <taxon>Euteleostomi</taxon>
        <taxon>Lepidosauria</taxon>
        <taxon>Squamata</taxon>
        <taxon>Bifurcata</taxon>
        <taxon>Unidentata</taxon>
        <taxon>Episquamata</taxon>
        <taxon>Toxicofera</taxon>
        <taxon>Serpentes</taxon>
        <taxon>Colubroidea</taxon>
        <taxon>Elapidae</taxon>
        <taxon>Hydrophiinae</taxon>
        <taxon>Pseudonaja</taxon>
    </lineage>
</organism>
<evidence type="ECO:0000256" key="1">
    <source>
        <dbReference type="ARBA" id="ARBA00004613"/>
    </source>
</evidence>
<dbReference type="PANTHER" id="PTHR10083">
    <property type="entry name" value="KUNITZ-TYPE PROTEASE INHIBITOR-RELATED"/>
    <property type="match status" value="1"/>
</dbReference>
<proteinExistence type="predicted"/>
<dbReference type="AlphaFoldDB" id="A0A670Z3U2"/>
<dbReference type="InterPro" id="IPR036880">
    <property type="entry name" value="Kunitz_BPTI_sf"/>
</dbReference>
<evidence type="ECO:0000256" key="3">
    <source>
        <dbReference type="ARBA" id="ARBA00022729"/>
    </source>
</evidence>
<evidence type="ECO:0000259" key="5">
    <source>
        <dbReference type="PROSITE" id="PS50279"/>
    </source>
</evidence>
<protein>
    <recommendedName>
        <fullName evidence="5">BPTI/Kunitz inhibitor domain-containing protein</fullName>
    </recommendedName>
</protein>
<sequence length="139" mass="15646">MQCSHYGWEGNVFSLPLEFREDFSLSSFRIDSEIFGVMQITSGLALIRFYFNTATGNCEGFFYGGCGGNENNFVTLAECRYTCQPSVSADRLGLFWLPYTGEWSWKAGSWGGEGMRILQNPSLGLRKNHFFPAVKHGII</sequence>
<dbReference type="PRINTS" id="PR00759">
    <property type="entry name" value="BASICPTASE"/>
</dbReference>
<accession>A0A670Z3U2</accession>
<keyword evidence="4" id="KW-1015">Disulfide bond</keyword>